<evidence type="ECO:0000313" key="8">
    <source>
        <dbReference type="Proteomes" id="UP000005110"/>
    </source>
</evidence>
<keyword evidence="3" id="KW-0663">Pyridoxal phosphate</keyword>
<keyword evidence="4" id="KW-0456">Lyase</keyword>
<evidence type="ECO:0000313" key="7">
    <source>
        <dbReference type="EMBL" id="EIV99346.1"/>
    </source>
</evidence>
<reference evidence="7 8" key="1">
    <citation type="submission" date="2012-02" db="EMBL/GenBank/DDBJ databases">
        <title>Improved High-Quality Draft sequence of Thermoanaerobacter siderophilus SR4.</title>
        <authorList>
            <consortium name="US DOE Joint Genome Institute"/>
            <person name="Lucas S."/>
            <person name="Han J."/>
            <person name="Lapidus A."/>
            <person name="Cheng J.-F."/>
            <person name="Goodwin L."/>
            <person name="Pitluck S."/>
            <person name="Peters L."/>
            <person name="Detter J.C."/>
            <person name="Han C."/>
            <person name="Tapia R."/>
            <person name="Land M."/>
            <person name="Hauser L."/>
            <person name="Kyrpides N."/>
            <person name="Ivanova N."/>
            <person name="Pagani I."/>
            <person name="Hemme C."/>
            <person name="Woyke T."/>
        </authorList>
    </citation>
    <scope>NUCLEOTIDE SEQUENCE [LARGE SCALE GENOMIC DNA]</scope>
    <source>
        <strain evidence="7 8">SR4</strain>
    </source>
</reference>
<evidence type="ECO:0000259" key="6">
    <source>
        <dbReference type="Pfam" id="PF01212"/>
    </source>
</evidence>
<dbReference type="Gene3D" id="3.90.1150.10">
    <property type="entry name" value="Aspartate Aminotransferase, domain 1"/>
    <property type="match status" value="1"/>
</dbReference>
<keyword evidence="8" id="KW-1185">Reference proteome</keyword>
<dbReference type="GO" id="GO:0006567">
    <property type="term" value="P:L-threonine catabolic process"/>
    <property type="evidence" value="ECO:0007669"/>
    <property type="project" value="TreeGrafter"/>
</dbReference>
<dbReference type="EMBL" id="CM001486">
    <property type="protein sequence ID" value="EIV99346.1"/>
    <property type="molecule type" value="Genomic_DNA"/>
</dbReference>
<dbReference type="NCBIfam" id="NF007825">
    <property type="entry name" value="PRK10534.1"/>
    <property type="match status" value="1"/>
</dbReference>
<feature type="domain" description="Aromatic amino acid beta-eliminating lyase/threonine aldolase" evidence="6">
    <location>
        <begin position="22"/>
        <end position="305"/>
    </location>
</feature>
<dbReference type="GO" id="GO:0008732">
    <property type="term" value="F:L-allo-threonine aldolase activity"/>
    <property type="evidence" value="ECO:0007669"/>
    <property type="project" value="TreeGrafter"/>
</dbReference>
<sequence length="362" mass="40167">MRTKEIFMNHIGERGLQMQYIDLRSDTVTVPTEEMREAMYKAEVGDDVYGEDPTVRKLEEMAAEMLGKEAAMLVTSGTQGNQVSIMTHTHPGEEIIVEENCHIITYEVGGVGYLAGVQTKALKSNKGVLNPADVEKAIRPKDIHYPVTSLICLENTHNRAGGTVTPIEIMKEIYEIAQKHNIPVHLDGARIFNAATYLKVDVREIAKYADSVMFCLSKGLCAPIGSVVVGTKDFIEKARKYRKMLGGGMRQAGFIAAAGIVALEKMTKRLQEDHDNARFLAEGLKNIPGINLDLETVQTNIVMTDISKTGMTGKEFALKLKEQGILINGGNDFAVRFVTHYYISKKDIEKTLDAIEKIVRQF</sequence>
<dbReference type="FunFam" id="3.90.1150.10:FF:000041">
    <property type="entry name" value="Low-specificity L-threonine aldolase"/>
    <property type="match status" value="1"/>
</dbReference>
<dbReference type="PANTHER" id="PTHR48097:SF9">
    <property type="entry name" value="L-THREONINE ALDOLASE"/>
    <property type="match status" value="1"/>
</dbReference>
<dbReference type="InterPro" id="IPR023603">
    <property type="entry name" value="Low_specificity_L-TA-like"/>
</dbReference>
<protein>
    <submittedName>
        <fullName evidence="7">Threonine aldolase</fullName>
    </submittedName>
</protein>
<dbReference type="InterPro" id="IPR001597">
    <property type="entry name" value="ArAA_b-elim_lyase/Thr_aldolase"/>
</dbReference>
<evidence type="ECO:0000256" key="3">
    <source>
        <dbReference type="ARBA" id="ARBA00022898"/>
    </source>
</evidence>
<dbReference type="GO" id="GO:0006545">
    <property type="term" value="P:glycine biosynthetic process"/>
    <property type="evidence" value="ECO:0007669"/>
    <property type="project" value="TreeGrafter"/>
</dbReference>
<dbReference type="PIRSF" id="PIRSF017617">
    <property type="entry name" value="Thr_aldolase"/>
    <property type="match status" value="1"/>
</dbReference>
<evidence type="ECO:0000256" key="4">
    <source>
        <dbReference type="ARBA" id="ARBA00023239"/>
    </source>
</evidence>
<dbReference type="GO" id="GO:0005829">
    <property type="term" value="C:cytosol"/>
    <property type="evidence" value="ECO:0007669"/>
    <property type="project" value="TreeGrafter"/>
</dbReference>
<dbReference type="AlphaFoldDB" id="I9ABH3"/>
<dbReference type="PANTHER" id="PTHR48097">
    <property type="entry name" value="L-THREONINE ALDOLASE-RELATED"/>
    <property type="match status" value="1"/>
</dbReference>
<dbReference type="PATRIC" id="fig|880478.3.peg.917"/>
<accession>I9ABH3</accession>
<comment type="similarity">
    <text evidence="2">Belongs to the threonine aldolase family.</text>
</comment>
<evidence type="ECO:0000256" key="1">
    <source>
        <dbReference type="ARBA" id="ARBA00001933"/>
    </source>
</evidence>
<name>I9ABH3_9THEO</name>
<evidence type="ECO:0000256" key="5">
    <source>
        <dbReference type="PIRSR" id="PIRSR017617-1"/>
    </source>
</evidence>
<comment type="cofactor">
    <cofactor evidence="1">
        <name>pyridoxal 5'-phosphate</name>
        <dbReference type="ChEBI" id="CHEBI:597326"/>
    </cofactor>
</comment>
<proteinExistence type="inferred from homology"/>
<dbReference type="HOGENOM" id="CLU_029381_0_4_9"/>
<dbReference type="InterPro" id="IPR015422">
    <property type="entry name" value="PyrdxlP-dep_Trfase_small"/>
</dbReference>
<dbReference type="SMR" id="I9ABH3"/>
<organism evidence="7 8">
    <name type="scientific">Thermoanaerobacter siderophilus SR4</name>
    <dbReference type="NCBI Taxonomy" id="880478"/>
    <lineage>
        <taxon>Bacteria</taxon>
        <taxon>Bacillati</taxon>
        <taxon>Bacillota</taxon>
        <taxon>Clostridia</taxon>
        <taxon>Thermoanaerobacterales</taxon>
        <taxon>Thermoanaerobacteraceae</taxon>
        <taxon>Thermoanaerobacter</taxon>
    </lineage>
</organism>
<dbReference type="Proteomes" id="UP000005110">
    <property type="component" value="Chromosome"/>
</dbReference>
<dbReference type="InterPro" id="IPR015421">
    <property type="entry name" value="PyrdxlP-dep_Trfase_major"/>
</dbReference>
<feature type="modified residue" description="N6-(pyridoxal phosphate)lysine" evidence="5">
    <location>
        <position position="218"/>
    </location>
</feature>
<dbReference type="CDD" id="cd06502">
    <property type="entry name" value="TA_like"/>
    <property type="match status" value="1"/>
</dbReference>
<dbReference type="InterPro" id="IPR015424">
    <property type="entry name" value="PyrdxlP-dep_Trfase"/>
</dbReference>
<gene>
    <name evidence="7" type="ORF">ThesiDRAFT1_0319</name>
</gene>
<dbReference type="Gene3D" id="3.40.640.10">
    <property type="entry name" value="Type I PLP-dependent aspartate aminotransferase-like (Major domain)"/>
    <property type="match status" value="1"/>
</dbReference>
<dbReference type="SUPFAM" id="SSF53383">
    <property type="entry name" value="PLP-dependent transferases"/>
    <property type="match status" value="1"/>
</dbReference>
<dbReference type="Pfam" id="PF01212">
    <property type="entry name" value="Beta_elim_lyase"/>
    <property type="match status" value="1"/>
</dbReference>
<evidence type="ECO:0000256" key="2">
    <source>
        <dbReference type="ARBA" id="ARBA00006966"/>
    </source>
</evidence>
<dbReference type="FunFam" id="3.40.640.10:FF:000030">
    <property type="entry name" value="Low-specificity L-threonine aldolase"/>
    <property type="match status" value="1"/>
</dbReference>
<dbReference type="NCBIfam" id="NF041359">
    <property type="entry name" value="GntG_guanitoxin"/>
    <property type="match status" value="1"/>
</dbReference>